<dbReference type="GO" id="GO:0016491">
    <property type="term" value="F:oxidoreductase activity"/>
    <property type="evidence" value="ECO:0007669"/>
    <property type="project" value="InterPro"/>
</dbReference>
<dbReference type="PANTHER" id="PTHR23026:SF123">
    <property type="entry name" value="NAD(P)H NITROREDUCTASE RV3131-RELATED"/>
    <property type="match status" value="1"/>
</dbReference>
<proteinExistence type="predicted"/>
<dbReference type="Proteomes" id="UP000324701">
    <property type="component" value="Unassembled WGS sequence"/>
</dbReference>
<dbReference type="RefSeq" id="WP_149654996.1">
    <property type="nucleotide sequence ID" value="NZ_VTZN01000107.1"/>
</dbReference>
<dbReference type="SUPFAM" id="SSF55469">
    <property type="entry name" value="FMN-dependent nitroreductase-like"/>
    <property type="match status" value="1"/>
</dbReference>
<name>A0A5B1BM31_MYCSI</name>
<keyword evidence="2" id="KW-1185">Reference proteome</keyword>
<dbReference type="PANTHER" id="PTHR23026">
    <property type="entry name" value="NADPH NITROREDUCTASE"/>
    <property type="match status" value="1"/>
</dbReference>
<accession>A0A5B1BM31</accession>
<dbReference type="InterPro" id="IPR050627">
    <property type="entry name" value="Nitroreductase/BluB"/>
</dbReference>
<comment type="caution">
    <text evidence="1">The sequence shown here is derived from an EMBL/GenBank/DDBJ whole genome shotgun (WGS) entry which is preliminary data.</text>
</comment>
<evidence type="ECO:0000313" key="1">
    <source>
        <dbReference type="EMBL" id="KAA1249172.1"/>
    </source>
</evidence>
<feature type="non-terminal residue" evidence="1">
    <location>
        <position position="290"/>
    </location>
</feature>
<dbReference type="AlphaFoldDB" id="A0A5B1BM31"/>
<evidence type="ECO:0000313" key="2">
    <source>
        <dbReference type="Proteomes" id="UP000324701"/>
    </source>
</evidence>
<dbReference type="InterPro" id="IPR000415">
    <property type="entry name" value="Nitroreductase-like"/>
</dbReference>
<dbReference type="Gene3D" id="3.40.109.10">
    <property type="entry name" value="NADH Oxidase"/>
    <property type="match status" value="2"/>
</dbReference>
<sequence length="290" mass="31885">MTQTMVDTAVMTKAVELACRAPSLHNSQPWRWVASSTSVELFLDPHRLVTSADSSGREAVMSCGALLDHFQVAMAAVGWDTNVDVFPNPNNQDHLASIDFAPMDYVAQARRDRADAISRRRTDRRPFRAPNEWPSIEPVLRSSLHSDGVELTVLGDDARPRLAEASRLTENLRRYDDTYHHELSWWTASSREAEGIPQSALASGSAARGVAVNRQFPTNWHSERSSASRQDQAKIVVLSTPGDTRVDALDCGRALSAVLLESTLARLATCPVTHITELEASRDIVADLTG</sequence>
<protein>
    <submittedName>
        <fullName evidence="1">NAD(P)H nitroreductase</fullName>
    </submittedName>
</protein>
<dbReference type="OrthoDB" id="8156917at2"/>
<reference evidence="1 2" key="1">
    <citation type="submission" date="2019-09" db="EMBL/GenBank/DDBJ databases">
        <title>Report of infection by Mycobacterium simiae a patient suffering from pulmonary tuberculosis.</title>
        <authorList>
            <person name="Mohanty P.S."/>
            <person name="Bansal A.K."/>
            <person name="Singh H."/>
            <person name="Sharma S."/>
            <person name="Patil S.A."/>
            <person name="Upadhaya P."/>
            <person name="Singh P.K."/>
            <person name="Kumar D."/>
            <person name="Kumar S."/>
            <person name="Singh R.K."/>
            <person name="Chaudhary B."/>
        </authorList>
    </citation>
    <scope>NUCLEOTIDE SEQUENCE [LARGE SCALE GENOMIC DNA]</scope>
    <source>
        <strain evidence="1 2">JAL-560-SIM</strain>
    </source>
</reference>
<dbReference type="NCBIfam" id="NF047509">
    <property type="entry name" value="Rv3131_FMN_oxido"/>
    <property type="match status" value="1"/>
</dbReference>
<gene>
    <name evidence="1" type="ORF">F0Q45_16695</name>
</gene>
<organism evidence="1 2">
    <name type="scientific">Mycobacterium simiae</name>
    <name type="common">Mycobacterium habana</name>
    <dbReference type="NCBI Taxonomy" id="1784"/>
    <lineage>
        <taxon>Bacteria</taxon>
        <taxon>Bacillati</taxon>
        <taxon>Actinomycetota</taxon>
        <taxon>Actinomycetes</taxon>
        <taxon>Mycobacteriales</taxon>
        <taxon>Mycobacteriaceae</taxon>
        <taxon>Mycobacterium</taxon>
        <taxon>Mycobacterium simiae complex</taxon>
    </lineage>
</organism>
<dbReference type="EMBL" id="VTZN01000107">
    <property type="protein sequence ID" value="KAA1249172.1"/>
    <property type="molecule type" value="Genomic_DNA"/>
</dbReference>